<keyword evidence="5" id="KW-1185">Reference proteome</keyword>
<organism evidence="4 5">
    <name type="scientific">Mycobacterium cookii</name>
    <dbReference type="NCBI Taxonomy" id="1775"/>
    <lineage>
        <taxon>Bacteria</taxon>
        <taxon>Bacillati</taxon>
        <taxon>Actinomycetota</taxon>
        <taxon>Actinomycetes</taxon>
        <taxon>Mycobacteriales</taxon>
        <taxon>Mycobacteriaceae</taxon>
        <taxon>Mycobacterium</taxon>
    </lineage>
</organism>
<accession>A0A7I7KXP8</accession>
<evidence type="ECO:0000313" key="4">
    <source>
        <dbReference type="EMBL" id="BBX46102.1"/>
    </source>
</evidence>
<gene>
    <name evidence="4" type="ORF">MCOO_21170</name>
</gene>
<feature type="domain" description="Carrier" evidence="3">
    <location>
        <begin position="2"/>
        <end position="79"/>
    </location>
</feature>
<dbReference type="InterPro" id="IPR036736">
    <property type="entry name" value="ACP-like_sf"/>
</dbReference>
<proteinExistence type="predicted"/>
<dbReference type="GO" id="GO:0031177">
    <property type="term" value="F:phosphopantetheine binding"/>
    <property type="evidence" value="ECO:0007669"/>
    <property type="project" value="InterPro"/>
</dbReference>
<name>A0A7I7KXP8_9MYCO</name>
<keyword evidence="2" id="KW-0597">Phosphoprotein</keyword>
<dbReference type="InterPro" id="IPR009081">
    <property type="entry name" value="PP-bd_ACP"/>
</dbReference>
<dbReference type="Gene3D" id="1.10.1200.10">
    <property type="entry name" value="ACP-like"/>
    <property type="match status" value="1"/>
</dbReference>
<protein>
    <submittedName>
        <fullName evidence="4">Polyketide synthase</fullName>
    </submittedName>
</protein>
<dbReference type="EMBL" id="AP022569">
    <property type="protein sequence ID" value="BBX46102.1"/>
    <property type="molecule type" value="Genomic_DNA"/>
</dbReference>
<dbReference type="Proteomes" id="UP000465866">
    <property type="component" value="Chromosome"/>
</dbReference>
<dbReference type="SMART" id="SM01294">
    <property type="entry name" value="PKS_PP_betabranch"/>
    <property type="match status" value="1"/>
</dbReference>
<dbReference type="SMART" id="SM00823">
    <property type="entry name" value="PKS_PP"/>
    <property type="match status" value="1"/>
</dbReference>
<dbReference type="RefSeq" id="WP_163776305.1">
    <property type="nucleotide sequence ID" value="NZ_AP022569.1"/>
</dbReference>
<reference evidence="4 5" key="1">
    <citation type="journal article" date="2019" name="Emerg. Microbes Infect.">
        <title>Comprehensive subspecies identification of 175 nontuberculous mycobacteria species based on 7547 genomic profiles.</title>
        <authorList>
            <person name="Matsumoto Y."/>
            <person name="Kinjo T."/>
            <person name="Motooka D."/>
            <person name="Nabeya D."/>
            <person name="Jung N."/>
            <person name="Uechi K."/>
            <person name="Horii T."/>
            <person name="Iida T."/>
            <person name="Fujita J."/>
            <person name="Nakamura S."/>
        </authorList>
    </citation>
    <scope>NUCLEOTIDE SEQUENCE [LARGE SCALE GENOMIC DNA]</scope>
    <source>
        <strain evidence="4 5">JCM 12404</strain>
    </source>
</reference>
<dbReference type="Pfam" id="PF00550">
    <property type="entry name" value="PP-binding"/>
    <property type="match status" value="1"/>
</dbReference>
<dbReference type="InterPro" id="IPR020806">
    <property type="entry name" value="PKS_PP-bd"/>
</dbReference>
<dbReference type="PROSITE" id="PS50075">
    <property type="entry name" value="CARRIER"/>
    <property type="match status" value="1"/>
</dbReference>
<dbReference type="AlphaFoldDB" id="A0A7I7KXP8"/>
<evidence type="ECO:0000256" key="1">
    <source>
        <dbReference type="ARBA" id="ARBA00022450"/>
    </source>
</evidence>
<evidence type="ECO:0000256" key="2">
    <source>
        <dbReference type="ARBA" id="ARBA00022553"/>
    </source>
</evidence>
<evidence type="ECO:0000259" key="3">
    <source>
        <dbReference type="PROSITE" id="PS50075"/>
    </source>
</evidence>
<dbReference type="KEGG" id="mcoo:MCOO_21170"/>
<evidence type="ECO:0000313" key="5">
    <source>
        <dbReference type="Proteomes" id="UP000465866"/>
    </source>
</evidence>
<dbReference type="SUPFAM" id="SSF47336">
    <property type="entry name" value="ACP-like"/>
    <property type="match status" value="1"/>
</dbReference>
<sequence length="80" mass="8846">MKSYDEIEAMLAEQVADRTGTPANEVDRTRRFDKLGLDSADAVRLVGELEDFVGRPLSAALPYNYPTIEQLARCIANGDD</sequence>
<keyword evidence="1" id="KW-0596">Phosphopantetheine</keyword>